<sequence length="877" mass="96791">MTRLWLVLCLWLSLWSESVLGSILAIDYGADFIKASLMKPGQPFDVLLNRDSKRKIQSTVGWKQKDRLFGQDAANIAGRFPLDSFSHLKILQGAPYESDAVSFYTAISSADTVKTERGTVALRRSDGTEWSVEELIAMQFAYVRDLAESTAGEKIYDVIVTVPPYYTQYERDAVVDAIEISGLRTLALINDGTAVAVNYAMTRTFSEPEYHVIYDAGASSIRATVVEFAPVASDGKSKAGKDATQITVHGVGFDRYTGGTELDARLRNMMLADFEKRYKRSISQDKRAMAKLWKEAGRVKAVLSANSEAQATIESLAYDLDYKAKFTRAEFETEARDLKHRFAVPIQEALARSGRKLDDITSVIMTGGATRTPMIQDAVKAAVGANKLAYNVNADEAAVLGAALHGASLSRQFRTKDIRITDIGPYDIHISYQAESKQPGARPRTINSLVFPSGSKTGTKKTLTFKRQDDFKVKLGYKVPLLRGWPTDILEAEIQGVAEAIKNITEAGATDPVVKATVMLSESGFASIRDAIVTGEFKDESIAGKLKDFFGKGSPSSAPVDETTADVGSAEDDTASTSTSSSLATEATTTVFTKKEPINLEIDVKFSSLPPLSVTEKRAGREKLKAIDAEEGAKRRREEARNTLEGYIYKLRDLLADESSDSPFMKCSQSSERKRLAEKVDEAYAWLQEHGDDADTIQYIDQRSALESLERPIVHRYKEIEEFPQALNNSQMWNWSSRMFLTEARLNTTKELEAGLPTKYTKEELDEFEKVLKDHESWLNEWVEKQKKVKMNEDPVILSSEMRARAKVLENHLQKLYKKRPPKAPKKSSSSSASTSSSSSSESTTGSAEGTASASASASSASDTASSSQDPHRHEEL</sequence>
<dbReference type="Pfam" id="PF00012">
    <property type="entry name" value="HSP70"/>
    <property type="match status" value="1"/>
</dbReference>
<dbReference type="EMBL" id="ML145140">
    <property type="protein sequence ID" value="TBU57224.1"/>
    <property type="molecule type" value="Genomic_DNA"/>
</dbReference>
<dbReference type="FunFam" id="3.90.640.10:FF:000004">
    <property type="entry name" value="Heat shock 70 kDa protein 4"/>
    <property type="match status" value="1"/>
</dbReference>
<dbReference type="InterPro" id="IPR029047">
    <property type="entry name" value="HSP70_peptide-bd_sf"/>
</dbReference>
<feature type="region of interest" description="Disordered" evidence="5">
    <location>
        <begin position="553"/>
        <end position="585"/>
    </location>
</feature>
<dbReference type="PANTHER" id="PTHR45639:SF3">
    <property type="entry name" value="HYPOXIA UP-REGULATED PROTEIN 1"/>
    <property type="match status" value="1"/>
</dbReference>
<evidence type="ECO:0000256" key="1">
    <source>
        <dbReference type="ARBA" id="ARBA00022741"/>
    </source>
</evidence>
<evidence type="ECO:0000256" key="3">
    <source>
        <dbReference type="ARBA" id="ARBA00022840"/>
    </source>
</evidence>
<dbReference type="GO" id="GO:0140662">
    <property type="term" value="F:ATP-dependent protein folding chaperone"/>
    <property type="evidence" value="ECO:0007669"/>
    <property type="project" value="InterPro"/>
</dbReference>
<keyword evidence="4" id="KW-0143">Chaperone</keyword>
<evidence type="ECO:0000256" key="5">
    <source>
        <dbReference type="SAM" id="MobiDB-lite"/>
    </source>
</evidence>
<accession>A0A4Q9PSB3</accession>
<dbReference type="InterPro" id="IPR043129">
    <property type="entry name" value="ATPase_NBD"/>
</dbReference>
<dbReference type="PRINTS" id="PR00301">
    <property type="entry name" value="HEATSHOCK70"/>
</dbReference>
<proteinExistence type="predicted"/>
<feature type="compositionally biased region" description="Low complexity" evidence="5">
    <location>
        <begin position="575"/>
        <end position="585"/>
    </location>
</feature>
<keyword evidence="2" id="KW-0256">Endoplasmic reticulum</keyword>
<evidence type="ECO:0000256" key="6">
    <source>
        <dbReference type="SAM" id="SignalP"/>
    </source>
</evidence>
<dbReference type="Proteomes" id="UP000292082">
    <property type="component" value="Unassembled WGS sequence"/>
</dbReference>
<dbReference type="GO" id="GO:0030968">
    <property type="term" value="P:endoplasmic reticulum unfolded protein response"/>
    <property type="evidence" value="ECO:0007669"/>
    <property type="project" value="TreeGrafter"/>
</dbReference>
<feature type="compositionally biased region" description="Basic residues" evidence="5">
    <location>
        <begin position="815"/>
        <end position="826"/>
    </location>
</feature>
<evidence type="ECO:0000313" key="8">
    <source>
        <dbReference type="Proteomes" id="UP000292082"/>
    </source>
</evidence>
<dbReference type="CDD" id="cd10230">
    <property type="entry name" value="ASKHA_NBD_HSP70_HYOU1"/>
    <property type="match status" value="1"/>
</dbReference>
<gene>
    <name evidence="7" type="ORF">BD310DRAFT_565413</name>
</gene>
<keyword evidence="6" id="KW-0732">Signal</keyword>
<dbReference type="InterPro" id="IPR013126">
    <property type="entry name" value="Hsp_70_fam"/>
</dbReference>
<reference evidence="7 8" key="1">
    <citation type="submission" date="2019-01" db="EMBL/GenBank/DDBJ databases">
        <title>Draft genome sequences of three monokaryotic isolates of the white-rot basidiomycete fungus Dichomitus squalens.</title>
        <authorList>
            <consortium name="DOE Joint Genome Institute"/>
            <person name="Lopez S.C."/>
            <person name="Andreopoulos B."/>
            <person name="Pangilinan J."/>
            <person name="Lipzen A."/>
            <person name="Riley R."/>
            <person name="Ahrendt S."/>
            <person name="Ng V."/>
            <person name="Barry K."/>
            <person name="Daum C."/>
            <person name="Grigoriev I.V."/>
            <person name="Hilden K.S."/>
            <person name="Makela M.R."/>
            <person name="de Vries R.P."/>
        </authorList>
    </citation>
    <scope>NUCLEOTIDE SEQUENCE [LARGE SCALE GENOMIC DNA]</scope>
    <source>
        <strain evidence="7 8">CBS 464.89</strain>
    </source>
</reference>
<dbReference type="Gene3D" id="3.30.420.40">
    <property type="match status" value="2"/>
</dbReference>
<dbReference type="PANTHER" id="PTHR45639">
    <property type="entry name" value="HSC70CB, ISOFORM G-RELATED"/>
    <property type="match status" value="1"/>
</dbReference>
<protein>
    <submittedName>
        <fullName evidence="7">Actin-like ATPase domain-containing protein</fullName>
    </submittedName>
</protein>
<evidence type="ECO:0000313" key="7">
    <source>
        <dbReference type="EMBL" id="TBU57224.1"/>
    </source>
</evidence>
<dbReference type="SUPFAM" id="SSF53067">
    <property type="entry name" value="Actin-like ATPase domain"/>
    <property type="match status" value="2"/>
</dbReference>
<dbReference type="Gene3D" id="2.60.34.10">
    <property type="entry name" value="Substrate Binding Domain Of DNAk, Chain A, domain 1"/>
    <property type="match status" value="1"/>
</dbReference>
<evidence type="ECO:0000256" key="4">
    <source>
        <dbReference type="ARBA" id="ARBA00023186"/>
    </source>
</evidence>
<feature type="chain" id="PRO_5020595049" evidence="6">
    <location>
        <begin position="22"/>
        <end position="877"/>
    </location>
</feature>
<organism evidence="7 8">
    <name type="scientific">Dichomitus squalens</name>
    <dbReference type="NCBI Taxonomy" id="114155"/>
    <lineage>
        <taxon>Eukaryota</taxon>
        <taxon>Fungi</taxon>
        <taxon>Dikarya</taxon>
        <taxon>Basidiomycota</taxon>
        <taxon>Agaricomycotina</taxon>
        <taxon>Agaricomycetes</taxon>
        <taxon>Polyporales</taxon>
        <taxon>Polyporaceae</taxon>
        <taxon>Dichomitus</taxon>
    </lineage>
</organism>
<feature type="compositionally biased region" description="Low complexity" evidence="5">
    <location>
        <begin position="828"/>
        <end position="868"/>
    </location>
</feature>
<dbReference type="InterPro" id="IPR029048">
    <property type="entry name" value="HSP70_C_sf"/>
</dbReference>
<feature type="signal peptide" evidence="6">
    <location>
        <begin position="1"/>
        <end position="21"/>
    </location>
</feature>
<dbReference type="GO" id="GO:0034663">
    <property type="term" value="C:endoplasmic reticulum chaperone complex"/>
    <property type="evidence" value="ECO:0007669"/>
    <property type="project" value="TreeGrafter"/>
</dbReference>
<keyword evidence="8" id="KW-1185">Reference proteome</keyword>
<dbReference type="AlphaFoldDB" id="A0A4Q9PSB3"/>
<dbReference type="SUPFAM" id="SSF100934">
    <property type="entry name" value="Heat shock protein 70kD (HSP70), C-terminal subdomain"/>
    <property type="match status" value="1"/>
</dbReference>
<dbReference type="Gene3D" id="3.30.30.30">
    <property type="match status" value="1"/>
</dbReference>
<dbReference type="GO" id="GO:0005524">
    <property type="term" value="F:ATP binding"/>
    <property type="evidence" value="ECO:0007669"/>
    <property type="project" value="UniProtKB-KW"/>
</dbReference>
<dbReference type="Gene3D" id="1.20.1270.10">
    <property type="match status" value="1"/>
</dbReference>
<dbReference type="Gene3D" id="3.90.640.10">
    <property type="entry name" value="Actin, Chain A, domain 4"/>
    <property type="match status" value="1"/>
</dbReference>
<feature type="region of interest" description="Disordered" evidence="5">
    <location>
        <begin position="815"/>
        <end position="877"/>
    </location>
</feature>
<evidence type="ECO:0000256" key="2">
    <source>
        <dbReference type="ARBA" id="ARBA00022824"/>
    </source>
</evidence>
<keyword evidence="1" id="KW-0547">Nucleotide-binding</keyword>
<keyword evidence="3" id="KW-0067">ATP-binding</keyword>
<name>A0A4Q9PSB3_9APHY</name>
<dbReference type="STRING" id="114155.A0A4Q9PSB3"/>